<keyword evidence="1" id="KW-1133">Transmembrane helix</keyword>
<accession>A0A3B0P8I3</accession>
<name>A0A3B0P8I3_MYCSY</name>
<feature type="transmembrane region" description="Helical" evidence="1">
    <location>
        <begin position="21"/>
        <end position="45"/>
    </location>
</feature>
<keyword evidence="1" id="KW-0472">Membrane</keyword>
<dbReference type="AlphaFoldDB" id="A0A3B0P8I3"/>
<evidence type="ECO:0000313" key="3">
    <source>
        <dbReference type="Proteomes" id="UP000259328"/>
    </source>
</evidence>
<evidence type="ECO:0000313" key="2">
    <source>
        <dbReference type="EMBL" id="SYV92347.1"/>
    </source>
</evidence>
<keyword evidence="1" id="KW-0812">Transmembrane</keyword>
<sequence>MQNYKKNSTKMFYRIFFKKMSVPIAYSLIAIFIYYFFFTLSYYYVSQQFSVQNFYERLKDENSFDSKW</sequence>
<dbReference type="Proteomes" id="UP000259328">
    <property type="component" value="Chromosome"/>
</dbReference>
<gene>
    <name evidence="2" type="ORF">NCTC10124_00064</name>
</gene>
<dbReference type="EMBL" id="LS991953">
    <property type="protein sequence ID" value="SYV92347.1"/>
    <property type="molecule type" value="Genomic_DNA"/>
</dbReference>
<protein>
    <submittedName>
        <fullName evidence="2">Uncharacterized protein</fullName>
    </submittedName>
</protein>
<reference evidence="3" key="1">
    <citation type="submission" date="2018-06" db="EMBL/GenBank/DDBJ databases">
        <authorList>
            <consortium name="Pathogen Informatics"/>
        </authorList>
    </citation>
    <scope>NUCLEOTIDE SEQUENCE [LARGE SCALE GENOMIC DNA]</scope>
    <source>
        <strain evidence="3">NCTC10124</strain>
    </source>
</reference>
<organism evidence="2 3">
    <name type="scientific">Mycoplasmopsis synoviae</name>
    <name type="common">Mycoplasma synoviae</name>
    <dbReference type="NCBI Taxonomy" id="2109"/>
    <lineage>
        <taxon>Bacteria</taxon>
        <taxon>Bacillati</taxon>
        <taxon>Mycoplasmatota</taxon>
        <taxon>Mycoplasmoidales</taxon>
        <taxon>Metamycoplasmataceae</taxon>
        <taxon>Mycoplasmopsis</taxon>
    </lineage>
</organism>
<proteinExistence type="predicted"/>
<evidence type="ECO:0000256" key="1">
    <source>
        <dbReference type="SAM" id="Phobius"/>
    </source>
</evidence>
<feature type="non-terminal residue" evidence="2">
    <location>
        <position position="68"/>
    </location>
</feature>